<dbReference type="EMBL" id="CAUYUJ010017596">
    <property type="protein sequence ID" value="CAK0876111.1"/>
    <property type="molecule type" value="Genomic_DNA"/>
</dbReference>
<accession>A0ABN9VSQ0</accession>
<protein>
    <recommendedName>
        <fullName evidence="4">Transmembrane protein 147</fullName>
    </recommendedName>
</protein>
<sequence length="420" mass="45372">MAAPLREPLLPRHAPKVAAKDITTTVAAFVCFVLVRSVHPIVIDISKTDGRLAYAKASPCVVNSAVDVFVGNAIALLLGGTQGLRQCWEPTSLKVFSAIAVLYAFGDFLEMVSMSVMAVRGVQRTLAISAVWELAARRATVHLRASGARDALARWGRPFMGRSRLASSLDLALQCLALRGRGPSGTAGASWELEDSVAGAVPARGLAPQREWQEEGWEDRVRALIGCRVMLQDRARRLCSARRLSAAGGARGCFPLVGLGWLSDQGEYDKGLQRFCDRCARGAVSRGREPKPKPETPRAPTRSPRGPSGERGAEGAFAGGSPRRVRRRPAAPRPQALARRERVRPRAAERKLQRRSSAREELLGPLASRRRAACVVMSEDRAGGLLVEERAEAASGPRRSRVRAAGRLDFQQALDQGGTV</sequence>
<organism evidence="2 3">
    <name type="scientific">Prorocentrum cordatum</name>
    <dbReference type="NCBI Taxonomy" id="2364126"/>
    <lineage>
        <taxon>Eukaryota</taxon>
        <taxon>Sar</taxon>
        <taxon>Alveolata</taxon>
        <taxon>Dinophyceae</taxon>
        <taxon>Prorocentrales</taxon>
        <taxon>Prorocentraceae</taxon>
        <taxon>Prorocentrum</taxon>
    </lineage>
</organism>
<reference evidence="2" key="1">
    <citation type="submission" date="2023-10" db="EMBL/GenBank/DDBJ databases">
        <authorList>
            <person name="Chen Y."/>
            <person name="Shah S."/>
            <person name="Dougan E. K."/>
            <person name="Thang M."/>
            <person name="Chan C."/>
        </authorList>
    </citation>
    <scope>NUCLEOTIDE SEQUENCE [LARGE SCALE GENOMIC DNA]</scope>
</reference>
<evidence type="ECO:0000256" key="1">
    <source>
        <dbReference type="SAM" id="MobiDB-lite"/>
    </source>
</evidence>
<proteinExistence type="predicted"/>
<evidence type="ECO:0000313" key="2">
    <source>
        <dbReference type="EMBL" id="CAK0876111.1"/>
    </source>
</evidence>
<feature type="region of interest" description="Disordered" evidence="1">
    <location>
        <begin position="283"/>
        <end position="359"/>
    </location>
</feature>
<dbReference type="Proteomes" id="UP001189429">
    <property type="component" value="Unassembled WGS sequence"/>
</dbReference>
<evidence type="ECO:0000313" key="3">
    <source>
        <dbReference type="Proteomes" id="UP001189429"/>
    </source>
</evidence>
<keyword evidence="3" id="KW-1185">Reference proteome</keyword>
<feature type="compositionally biased region" description="Basic and acidic residues" evidence="1">
    <location>
        <begin position="283"/>
        <end position="296"/>
    </location>
</feature>
<feature type="compositionally biased region" description="Basic and acidic residues" evidence="1">
    <location>
        <begin position="338"/>
        <end position="359"/>
    </location>
</feature>
<gene>
    <name evidence="2" type="ORF">PCOR1329_LOCUS60598</name>
</gene>
<comment type="caution">
    <text evidence="2">The sequence shown here is derived from an EMBL/GenBank/DDBJ whole genome shotgun (WGS) entry which is preliminary data.</text>
</comment>
<name>A0ABN9VSQ0_9DINO</name>
<evidence type="ECO:0008006" key="4">
    <source>
        <dbReference type="Google" id="ProtNLM"/>
    </source>
</evidence>